<evidence type="ECO:0000313" key="2">
    <source>
        <dbReference type="EMBL" id="KAH7056880.1"/>
    </source>
</evidence>
<dbReference type="EMBL" id="JAGTJR010000007">
    <property type="protein sequence ID" value="KAH7056880.1"/>
    <property type="molecule type" value="Genomic_DNA"/>
</dbReference>
<reference evidence="2 3" key="1">
    <citation type="journal article" date="2021" name="Nat. Commun.">
        <title>Genetic determinants of endophytism in the Arabidopsis root mycobiome.</title>
        <authorList>
            <person name="Mesny F."/>
            <person name="Miyauchi S."/>
            <person name="Thiergart T."/>
            <person name="Pickel B."/>
            <person name="Atanasova L."/>
            <person name="Karlsson M."/>
            <person name="Huettel B."/>
            <person name="Barry K.W."/>
            <person name="Haridas S."/>
            <person name="Chen C."/>
            <person name="Bauer D."/>
            <person name="Andreopoulos W."/>
            <person name="Pangilinan J."/>
            <person name="LaButti K."/>
            <person name="Riley R."/>
            <person name="Lipzen A."/>
            <person name="Clum A."/>
            <person name="Drula E."/>
            <person name="Henrissat B."/>
            <person name="Kohler A."/>
            <person name="Grigoriev I.V."/>
            <person name="Martin F.M."/>
            <person name="Hacquard S."/>
        </authorList>
    </citation>
    <scope>NUCLEOTIDE SEQUENCE [LARGE SCALE GENOMIC DNA]</scope>
    <source>
        <strain evidence="2 3">MPI-SDFR-AT-0080</strain>
    </source>
</reference>
<feature type="region of interest" description="Disordered" evidence="1">
    <location>
        <begin position="117"/>
        <end position="175"/>
    </location>
</feature>
<name>A0ABQ8GIM2_9PEZI</name>
<gene>
    <name evidence="2" type="ORF">B0J12DRAFT_396438</name>
</gene>
<feature type="compositionally biased region" description="Polar residues" evidence="1">
    <location>
        <begin position="143"/>
        <end position="155"/>
    </location>
</feature>
<evidence type="ECO:0000256" key="1">
    <source>
        <dbReference type="SAM" id="MobiDB-lite"/>
    </source>
</evidence>
<feature type="region of interest" description="Disordered" evidence="1">
    <location>
        <begin position="49"/>
        <end position="89"/>
    </location>
</feature>
<proteinExistence type="predicted"/>
<accession>A0ABQ8GIM2</accession>
<sequence>MEVQVWRGAMPCSGGDWGQAGPWMVGEEVTGVRERQRQRLEGGLLTAIGCRQQSPDSGPATPSRPHARCPPGPASMAALSPPPRPGRPQLMLPAPRTRAISPRRALVLRDGAGEIPARATKSHTRCAPGLSRRPDTVPPRQSPHITTSPMPSTHRPNPADASRRCPSFRRRRHRRRPLLPASALPPAAVLRCPPSAASPQLTPQSGRLVLQMRGLGAGLWERVPPSLCQLRGS</sequence>
<dbReference type="Proteomes" id="UP000774617">
    <property type="component" value="Unassembled WGS sequence"/>
</dbReference>
<protein>
    <submittedName>
        <fullName evidence="2">Uncharacterized protein</fullName>
    </submittedName>
</protein>
<keyword evidence="3" id="KW-1185">Reference proteome</keyword>
<organism evidence="2 3">
    <name type="scientific">Macrophomina phaseolina</name>
    <dbReference type="NCBI Taxonomy" id="35725"/>
    <lineage>
        <taxon>Eukaryota</taxon>
        <taxon>Fungi</taxon>
        <taxon>Dikarya</taxon>
        <taxon>Ascomycota</taxon>
        <taxon>Pezizomycotina</taxon>
        <taxon>Dothideomycetes</taxon>
        <taxon>Dothideomycetes incertae sedis</taxon>
        <taxon>Botryosphaeriales</taxon>
        <taxon>Botryosphaeriaceae</taxon>
        <taxon>Macrophomina</taxon>
    </lineage>
</organism>
<evidence type="ECO:0000313" key="3">
    <source>
        <dbReference type="Proteomes" id="UP000774617"/>
    </source>
</evidence>
<feature type="compositionally biased region" description="Basic residues" evidence="1">
    <location>
        <begin position="166"/>
        <end position="175"/>
    </location>
</feature>
<comment type="caution">
    <text evidence="2">The sequence shown here is derived from an EMBL/GenBank/DDBJ whole genome shotgun (WGS) entry which is preliminary data.</text>
</comment>